<protein>
    <recommendedName>
        <fullName evidence="2 6">Argininosuccinate lyase</fullName>
        <shortName evidence="6">ASAL</shortName>
        <ecNumber evidence="2 6">4.3.2.1</ecNumber>
    </recommendedName>
    <alternativeName>
        <fullName evidence="6">Arginosuccinase</fullName>
    </alternativeName>
</protein>
<organism evidence="9 10">
    <name type="scientific">Symbiobacterium thermophilum</name>
    <dbReference type="NCBI Taxonomy" id="2734"/>
    <lineage>
        <taxon>Bacteria</taxon>
        <taxon>Bacillati</taxon>
        <taxon>Bacillota</taxon>
        <taxon>Clostridia</taxon>
        <taxon>Eubacteriales</taxon>
        <taxon>Symbiobacteriaceae</taxon>
        <taxon>Symbiobacterium</taxon>
    </lineage>
</organism>
<evidence type="ECO:0000256" key="3">
    <source>
        <dbReference type="ARBA" id="ARBA00022571"/>
    </source>
</evidence>
<name>A0A953LH28_SYMTR</name>
<evidence type="ECO:0000259" key="8">
    <source>
        <dbReference type="Pfam" id="PF14698"/>
    </source>
</evidence>
<dbReference type="Gene3D" id="1.10.275.10">
    <property type="entry name" value="Fumarase/aspartase (N-terminal domain)"/>
    <property type="match status" value="1"/>
</dbReference>
<dbReference type="PANTHER" id="PTHR43814:SF1">
    <property type="entry name" value="ARGININOSUCCINATE LYASE"/>
    <property type="match status" value="1"/>
</dbReference>
<feature type="domain" description="Argininosuccinate lyase C-terminal" evidence="8">
    <location>
        <begin position="364"/>
        <end position="432"/>
    </location>
</feature>
<dbReference type="NCBIfam" id="TIGR00838">
    <property type="entry name" value="argH"/>
    <property type="match status" value="1"/>
</dbReference>
<dbReference type="GO" id="GO:0005829">
    <property type="term" value="C:cytosol"/>
    <property type="evidence" value="ECO:0007669"/>
    <property type="project" value="TreeGrafter"/>
</dbReference>
<keyword evidence="5 6" id="KW-0456">Lyase</keyword>
<comment type="caution">
    <text evidence="9">The sequence shown here is derived from an EMBL/GenBank/DDBJ whole genome shotgun (WGS) entry which is preliminary data.</text>
</comment>
<dbReference type="Pfam" id="PF14698">
    <property type="entry name" value="ASL_C2"/>
    <property type="match status" value="1"/>
</dbReference>
<proteinExistence type="inferred from homology"/>
<keyword evidence="3 6" id="KW-0055">Arginine biosynthesis</keyword>
<evidence type="ECO:0000256" key="6">
    <source>
        <dbReference type="HAMAP-Rule" id="MF_00006"/>
    </source>
</evidence>
<accession>A0A953LH28</accession>
<dbReference type="Gene3D" id="1.20.200.10">
    <property type="entry name" value="Fumarase/aspartase (Central domain)"/>
    <property type="match status" value="1"/>
</dbReference>
<dbReference type="EMBL" id="PIUK01000111">
    <property type="protein sequence ID" value="MBY6276818.1"/>
    <property type="molecule type" value="Genomic_DNA"/>
</dbReference>
<dbReference type="InterPro" id="IPR020557">
    <property type="entry name" value="Fumarate_lyase_CS"/>
</dbReference>
<dbReference type="RefSeq" id="WP_273379900.1">
    <property type="nucleotide sequence ID" value="NZ_JACSIR010000007.1"/>
</dbReference>
<dbReference type="FunFam" id="1.20.200.10:FF:000002">
    <property type="entry name" value="Argininosuccinate lyase"/>
    <property type="match status" value="1"/>
</dbReference>
<dbReference type="FunFam" id="1.10.40.30:FF:000001">
    <property type="entry name" value="Argininosuccinate lyase"/>
    <property type="match status" value="1"/>
</dbReference>
<dbReference type="InterPro" id="IPR000362">
    <property type="entry name" value="Fumarate_lyase_fam"/>
</dbReference>
<dbReference type="HAMAP" id="MF_00006">
    <property type="entry name" value="Arg_succ_lyase"/>
    <property type="match status" value="1"/>
</dbReference>
<comment type="similarity">
    <text evidence="6">Belongs to the lyase 1 family. Argininosuccinate lyase subfamily.</text>
</comment>
<dbReference type="InterPro" id="IPR029419">
    <property type="entry name" value="Arg_succ_lyase_C"/>
</dbReference>
<dbReference type="CDD" id="cd01359">
    <property type="entry name" value="Argininosuccinate_lyase"/>
    <property type="match status" value="1"/>
</dbReference>
<dbReference type="Pfam" id="PF00206">
    <property type="entry name" value="Lyase_1"/>
    <property type="match status" value="1"/>
</dbReference>
<dbReference type="InterPro" id="IPR008948">
    <property type="entry name" value="L-Aspartase-like"/>
</dbReference>
<evidence type="ECO:0000256" key="4">
    <source>
        <dbReference type="ARBA" id="ARBA00022605"/>
    </source>
</evidence>
<dbReference type="InterPro" id="IPR022761">
    <property type="entry name" value="Fumarate_lyase_N"/>
</dbReference>
<comment type="pathway">
    <text evidence="1 6">Amino-acid biosynthesis; L-arginine biosynthesis; L-arginine from L-ornithine and carbamoyl phosphate: step 3/3.</text>
</comment>
<dbReference type="PRINTS" id="PR00149">
    <property type="entry name" value="FUMRATELYASE"/>
</dbReference>
<feature type="domain" description="Fumarate lyase N-terminal" evidence="7">
    <location>
        <begin position="7"/>
        <end position="301"/>
    </location>
</feature>
<reference evidence="9" key="1">
    <citation type="submission" date="2017-11" db="EMBL/GenBank/DDBJ databases">
        <title>Three new genomes from thermophilic consortium.</title>
        <authorList>
            <person name="Quaggio R."/>
            <person name="Amgarten D."/>
            <person name="Setubal J.C."/>
        </authorList>
    </citation>
    <scope>NUCLEOTIDE SEQUENCE</scope>
    <source>
        <strain evidence="9">ZCTH01-B2</strain>
    </source>
</reference>
<comment type="subcellular location">
    <subcellularLocation>
        <location evidence="6">Cytoplasm</location>
    </subcellularLocation>
</comment>
<dbReference type="PANTHER" id="PTHR43814">
    <property type="entry name" value="ARGININOSUCCINATE LYASE"/>
    <property type="match status" value="1"/>
</dbReference>
<dbReference type="InterPro" id="IPR009049">
    <property type="entry name" value="Argininosuccinate_lyase"/>
</dbReference>
<evidence type="ECO:0000256" key="2">
    <source>
        <dbReference type="ARBA" id="ARBA00012338"/>
    </source>
</evidence>
<dbReference type="Proteomes" id="UP000732377">
    <property type="component" value="Unassembled WGS sequence"/>
</dbReference>
<dbReference type="Gene3D" id="1.10.40.30">
    <property type="entry name" value="Fumarase/aspartase (C-terminal domain)"/>
    <property type="match status" value="1"/>
</dbReference>
<keyword evidence="6" id="KW-0963">Cytoplasm</keyword>
<dbReference type="EC" id="4.3.2.1" evidence="2 6"/>
<evidence type="ECO:0000313" key="9">
    <source>
        <dbReference type="EMBL" id="MBY6276818.1"/>
    </source>
</evidence>
<evidence type="ECO:0000256" key="5">
    <source>
        <dbReference type="ARBA" id="ARBA00023239"/>
    </source>
</evidence>
<dbReference type="GO" id="GO:0004056">
    <property type="term" value="F:argininosuccinate lyase activity"/>
    <property type="evidence" value="ECO:0007669"/>
    <property type="project" value="UniProtKB-UniRule"/>
</dbReference>
<dbReference type="FunFam" id="1.10.275.10:FF:000002">
    <property type="entry name" value="Argininosuccinate lyase"/>
    <property type="match status" value="1"/>
</dbReference>
<dbReference type="PRINTS" id="PR00145">
    <property type="entry name" value="ARGSUCLYASE"/>
</dbReference>
<gene>
    <name evidence="6 9" type="primary">argH</name>
    <name evidence="9" type="ORF">CWE10_11525</name>
</gene>
<dbReference type="SUPFAM" id="SSF48557">
    <property type="entry name" value="L-aspartase-like"/>
    <property type="match status" value="1"/>
</dbReference>
<evidence type="ECO:0000259" key="7">
    <source>
        <dbReference type="Pfam" id="PF00206"/>
    </source>
</evidence>
<evidence type="ECO:0000256" key="1">
    <source>
        <dbReference type="ARBA" id="ARBA00004941"/>
    </source>
</evidence>
<dbReference type="AlphaFoldDB" id="A0A953LH28"/>
<dbReference type="PROSITE" id="PS00163">
    <property type="entry name" value="FUMARATE_LYASES"/>
    <property type="match status" value="1"/>
</dbReference>
<sequence>MTKLWGGRFTKPADKTAEGFTSSLAFDRRLYKQDIRGSIAHVRMLGRQGIIPAADAARIEQGLREIEAEIEAGQFPFRQEYEDIHLNIEKRLIEKIGPAGGRLHTARSRNDQVVTDVHLWVKDEIAAVQRLVSDLQGTLLDRAREQMGAVMPGYTHLQRAQPVLLSHHLMAYFWMLERDYGRFADALRRADVSPLGAGALAGTTFPIDREFTAAELGFAGVYPNSMDAVSDRDFIVEFVAAAAICQMHLSRLAEELVMWSSTEFGFVEMDDAYATGSSIMPQKKNPDVAELVRGKTGRIYGDLMALLTVLKGLPLAYHTDLQEDKERLFDAVDTLKACLTVMTGMLATLKFNRERMAQAVRRDFSNATDMADYLVKKGMPFREAHEVVGKAVLYCVERGRYLADLTLEEFKGFSALFEDDIYQAIAPETCVNLRTSQGGTAPAEVERQLALAAEILARRAG</sequence>
<keyword evidence="4 6" id="KW-0028">Amino-acid biosynthesis</keyword>
<comment type="catalytic activity">
    <reaction evidence="6">
        <text>2-(N(omega)-L-arginino)succinate = fumarate + L-arginine</text>
        <dbReference type="Rhea" id="RHEA:24020"/>
        <dbReference type="ChEBI" id="CHEBI:29806"/>
        <dbReference type="ChEBI" id="CHEBI:32682"/>
        <dbReference type="ChEBI" id="CHEBI:57472"/>
        <dbReference type="EC" id="4.3.2.1"/>
    </reaction>
</comment>
<dbReference type="GO" id="GO:0042450">
    <property type="term" value="P:L-arginine biosynthetic process via ornithine"/>
    <property type="evidence" value="ECO:0007669"/>
    <property type="project" value="UniProtKB-UniRule"/>
</dbReference>
<evidence type="ECO:0000313" key="10">
    <source>
        <dbReference type="Proteomes" id="UP000732377"/>
    </source>
</evidence>
<dbReference type="InterPro" id="IPR024083">
    <property type="entry name" value="Fumarase/histidase_N"/>
</dbReference>